<dbReference type="GO" id="GO:0032543">
    <property type="term" value="P:mitochondrial translation"/>
    <property type="evidence" value="ECO:0007669"/>
    <property type="project" value="TreeGrafter"/>
</dbReference>
<dbReference type="Pfam" id="PF00312">
    <property type="entry name" value="Ribosomal_S15"/>
    <property type="match status" value="1"/>
</dbReference>
<dbReference type="PANTHER" id="PTHR46685:SF1">
    <property type="entry name" value="SMALL RIBOSOMAL SUBUNIT PROTEIN US15M"/>
    <property type="match status" value="1"/>
</dbReference>
<keyword evidence="6 9" id="KW-0687">Ribonucleoprotein</keyword>
<evidence type="ECO:0000256" key="6">
    <source>
        <dbReference type="ARBA" id="ARBA00023274"/>
    </source>
</evidence>
<evidence type="ECO:0000256" key="2">
    <source>
        <dbReference type="ARBA" id="ARBA00008434"/>
    </source>
</evidence>
<accession>A0A1S3GNG1</accession>
<evidence type="ECO:0000256" key="7">
    <source>
        <dbReference type="ARBA" id="ARBA00035249"/>
    </source>
</evidence>
<dbReference type="PANTHER" id="PTHR46685">
    <property type="entry name" value="28S RIBOSOMAL PROTEIN S15, MITOCHONDRIAL"/>
    <property type="match status" value="1"/>
</dbReference>
<dbReference type="KEGG" id="dord:105999133"/>
<dbReference type="GO" id="GO:0003723">
    <property type="term" value="F:RNA binding"/>
    <property type="evidence" value="ECO:0007669"/>
    <property type="project" value="TreeGrafter"/>
</dbReference>
<keyword evidence="4 9" id="KW-0689">Ribosomal protein</keyword>
<sequence>MQAWALPSSLPSSHPLWFVVSVVSLTVKIRSLEEHMQKHQKDKAQKRHLLMSTAKRKKMLKNLRKINYDVFEKICKELGIEYTITPLYCRKAHRRLLIKKALCLRVFQEKQKLKKQKKALKAAAAAAQKQEKQGIPESPSKT</sequence>
<dbReference type="CDD" id="cd00353">
    <property type="entry name" value="Ribosomal_S15p_S13e"/>
    <property type="match status" value="1"/>
</dbReference>
<evidence type="ECO:0000256" key="1">
    <source>
        <dbReference type="ARBA" id="ARBA00004173"/>
    </source>
</evidence>
<evidence type="ECO:0000256" key="8">
    <source>
        <dbReference type="ARBA" id="ARBA00035528"/>
    </source>
</evidence>
<dbReference type="InParanoid" id="A0A1S3GNG1"/>
<dbReference type="GO" id="GO:0003735">
    <property type="term" value="F:structural constituent of ribosome"/>
    <property type="evidence" value="ECO:0007669"/>
    <property type="project" value="InterPro"/>
</dbReference>
<protein>
    <recommendedName>
        <fullName evidence="7">Small ribosomal subunit protein uS15m</fullName>
    </recommendedName>
    <alternativeName>
        <fullName evidence="8">28S ribosomal protein S15, mitochondrial</fullName>
    </alternativeName>
</protein>
<organism evidence="11 12">
    <name type="scientific">Dipodomys ordii</name>
    <name type="common">Ord's kangaroo rat</name>
    <dbReference type="NCBI Taxonomy" id="10020"/>
    <lineage>
        <taxon>Eukaryota</taxon>
        <taxon>Metazoa</taxon>
        <taxon>Chordata</taxon>
        <taxon>Craniata</taxon>
        <taxon>Vertebrata</taxon>
        <taxon>Euteleostomi</taxon>
        <taxon>Mammalia</taxon>
        <taxon>Eutheria</taxon>
        <taxon>Euarchontoglires</taxon>
        <taxon>Glires</taxon>
        <taxon>Rodentia</taxon>
        <taxon>Castorimorpha</taxon>
        <taxon>Heteromyidae</taxon>
        <taxon>Dipodomyinae</taxon>
        <taxon>Dipodomys</taxon>
    </lineage>
</organism>
<keyword evidence="5" id="KW-0496">Mitochondrion</keyword>
<dbReference type="SMART" id="SM01387">
    <property type="entry name" value="Ribosomal_S15"/>
    <property type="match status" value="1"/>
</dbReference>
<evidence type="ECO:0000256" key="3">
    <source>
        <dbReference type="ARBA" id="ARBA00022946"/>
    </source>
</evidence>
<dbReference type="InterPro" id="IPR000589">
    <property type="entry name" value="Ribosomal_uS15"/>
</dbReference>
<name>A0A1S3GNG1_DIPOR</name>
<evidence type="ECO:0000313" key="12">
    <source>
        <dbReference type="RefSeq" id="XP_012889522.1"/>
    </source>
</evidence>
<keyword evidence="11" id="KW-1185">Reference proteome</keyword>
<dbReference type="InterPro" id="IPR009068">
    <property type="entry name" value="uS15_NS1_RNA-bd_sf"/>
</dbReference>
<keyword evidence="3" id="KW-0809">Transit peptide</keyword>
<dbReference type="Proteomes" id="UP000081671">
    <property type="component" value="Unplaced"/>
</dbReference>
<dbReference type="InterPro" id="IPR052137">
    <property type="entry name" value="uS15_ribosomal"/>
</dbReference>
<dbReference type="OrthoDB" id="441444at2759"/>
<feature type="coiled-coil region" evidence="10">
    <location>
        <begin position="22"/>
        <end position="49"/>
    </location>
</feature>
<evidence type="ECO:0000313" key="11">
    <source>
        <dbReference type="Proteomes" id="UP000081671"/>
    </source>
</evidence>
<dbReference type="STRING" id="10020.ENSDORP00000007111"/>
<comment type="similarity">
    <text evidence="2 9">Belongs to the universal ribosomal protein uS15 family.</text>
</comment>
<dbReference type="GO" id="GO:0005763">
    <property type="term" value="C:mitochondrial small ribosomal subunit"/>
    <property type="evidence" value="ECO:0007669"/>
    <property type="project" value="TreeGrafter"/>
</dbReference>
<evidence type="ECO:0000256" key="10">
    <source>
        <dbReference type="SAM" id="Coils"/>
    </source>
</evidence>
<reference evidence="12" key="1">
    <citation type="submission" date="2025-08" db="UniProtKB">
        <authorList>
            <consortium name="RefSeq"/>
        </authorList>
    </citation>
    <scope>IDENTIFICATION</scope>
    <source>
        <tissue evidence="12">Kidney</tissue>
    </source>
</reference>
<gene>
    <name evidence="12" type="primary">Mrps15</name>
</gene>
<comment type="subcellular location">
    <subcellularLocation>
        <location evidence="1">Mitochondrion</location>
    </subcellularLocation>
</comment>
<evidence type="ECO:0000256" key="9">
    <source>
        <dbReference type="RuleBase" id="RU003919"/>
    </source>
</evidence>
<proteinExistence type="inferred from homology"/>
<dbReference type="CTD" id="64960"/>
<dbReference type="SUPFAM" id="SSF47060">
    <property type="entry name" value="S15/NS1 RNA-binding domain"/>
    <property type="match status" value="1"/>
</dbReference>
<evidence type="ECO:0000256" key="5">
    <source>
        <dbReference type="ARBA" id="ARBA00023128"/>
    </source>
</evidence>
<dbReference type="RefSeq" id="XP_012889522.1">
    <property type="nucleotide sequence ID" value="XM_013034068.1"/>
</dbReference>
<evidence type="ECO:0000256" key="4">
    <source>
        <dbReference type="ARBA" id="ARBA00022980"/>
    </source>
</evidence>
<dbReference type="Gene3D" id="1.10.287.10">
    <property type="entry name" value="S15/NS1, RNA-binding"/>
    <property type="match status" value="1"/>
</dbReference>
<keyword evidence="10" id="KW-0175">Coiled coil</keyword>
<dbReference type="AlphaFoldDB" id="A0A1S3GNG1"/>
<dbReference type="GeneID" id="105999133"/>